<keyword evidence="2" id="KW-0378">Hydrolase</keyword>
<feature type="compositionally biased region" description="Basic and acidic residues" evidence="1">
    <location>
        <begin position="23"/>
        <end position="41"/>
    </location>
</feature>
<feature type="compositionally biased region" description="Polar residues" evidence="1">
    <location>
        <begin position="227"/>
        <end position="244"/>
    </location>
</feature>
<feature type="region of interest" description="Disordered" evidence="1">
    <location>
        <begin position="22"/>
        <end position="118"/>
    </location>
</feature>
<evidence type="ECO:0000313" key="2">
    <source>
        <dbReference type="EMBL" id="HIR61470.1"/>
    </source>
</evidence>
<gene>
    <name evidence="2" type="ORF">IAB37_07860</name>
</gene>
<dbReference type="EMBL" id="DVHA01000253">
    <property type="protein sequence ID" value="HIR61470.1"/>
    <property type="molecule type" value="Genomic_DNA"/>
</dbReference>
<dbReference type="AlphaFoldDB" id="A0A9D1DYD4"/>
<dbReference type="Proteomes" id="UP000824241">
    <property type="component" value="Unassembled WGS sequence"/>
</dbReference>
<dbReference type="GO" id="GO:0004180">
    <property type="term" value="F:carboxypeptidase activity"/>
    <property type="evidence" value="ECO:0007669"/>
    <property type="project" value="UniProtKB-KW"/>
</dbReference>
<evidence type="ECO:0000313" key="3">
    <source>
        <dbReference type="Proteomes" id="UP000824241"/>
    </source>
</evidence>
<organism evidence="2 3">
    <name type="scientific">Candidatus Faecivivens stercoravium</name>
    <dbReference type="NCBI Taxonomy" id="2840803"/>
    <lineage>
        <taxon>Bacteria</taxon>
        <taxon>Bacillati</taxon>
        <taxon>Bacillota</taxon>
        <taxon>Clostridia</taxon>
        <taxon>Eubacteriales</taxon>
        <taxon>Oscillospiraceae</taxon>
        <taxon>Oscillospiraceae incertae sedis</taxon>
        <taxon>Candidatus Faecivivens</taxon>
    </lineage>
</organism>
<protein>
    <submittedName>
        <fullName evidence="2">Carboxypeptidase regulatory-like domain-containing protein</fullName>
    </submittedName>
</protein>
<evidence type="ECO:0000256" key="1">
    <source>
        <dbReference type="SAM" id="MobiDB-lite"/>
    </source>
</evidence>
<reference evidence="2" key="1">
    <citation type="submission" date="2020-10" db="EMBL/GenBank/DDBJ databases">
        <authorList>
            <person name="Gilroy R."/>
        </authorList>
    </citation>
    <scope>NUCLEOTIDE SEQUENCE</scope>
    <source>
        <strain evidence="2">CHK189-12415</strain>
    </source>
</reference>
<keyword evidence="2" id="KW-0645">Protease</keyword>
<proteinExistence type="predicted"/>
<feature type="compositionally biased region" description="Acidic residues" evidence="1">
    <location>
        <begin position="48"/>
        <end position="57"/>
    </location>
</feature>
<keyword evidence="2" id="KW-0121">Carboxypeptidase</keyword>
<comment type="caution">
    <text evidence="2">The sequence shown here is derived from an EMBL/GenBank/DDBJ whole genome shotgun (WGS) entry which is preliminary data.</text>
</comment>
<accession>A0A9D1DYD4</accession>
<feature type="region of interest" description="Disordered" evidence="1">
    <location>
        <begin position="225"/>
        <end position="258"/>
    </location>
</feature>
<reference evidence="2" key="2">
    <citation type="journal article" date="2021" name="PeerJ">
        <title>Extensive microbial diversity within the chicken gut microbiome revealed by metagenomics and culture.</title>
        <authorList>
            <person name="Gilroy R."/>
            <person name="Ravi A."/>
            <person name="Getino M."/>
            <person name="Pursley I."/>
            <person name="Horton D.L."/>
            <person name="Alikhan N.F."/>
            <person name="Baker D."/>
            <person name="Gharbi K."/>
            <person name="Hall N."/>
            <person name="Watson M."/>
            <person name="Adriaenssens E.M."/>
            <person name="Foster-Nyarko E."/>
            <person name="Jarju S."/>
            <person name="Secka A."/>
            <person name="Antonio M."/>
            <person name="Oren A."/>
            <person name="Chaudhuri R.R."/>
            <person name="La Ragione R."/>
            <person name="Hildebrand F."/>
            <person name="Pallen M.J."/>
        </authorList>
    </citation>
    <scope>NUCLEOTIDE SEQUENCE</scope>
    <source>
        <strain evidence="2">CHK189-12415</strain>
    </source>
</reference>
<sequence>MAEGFKELKEKYLRQMQEMYAARPERGGQQEVERELAKEAAGDAIEGTAEEEQELPEEGNPVFLGAVAAGETVQLPQPPGLADISLPPDSAPPPPPDIVNETEALNPNPEPDQPSDEAGEGRLLVKVVTARGALPVPQARVVVSREIDGKRTLQGYDETDESGQSRVFTLSAPSASLSMSPDNKTPYARYIVTVSAEGYIPAEYRNVPVFDGIQSVQQADIQPLLEGQSSEMQSYGGASQQGVETDSPGGYRKEGTVN</sequence>
<name>A0A9D1DYD4_9FIRM</name>